<dbReference type="GO" id="GO:0050185">
    <property type="term" value="F:phosphatidylinositol deacylase activity"/>
    <property type="evidence" value="ECO:0007669"/>
    <property type="project" value="TreeGrafter"/>
</dbReference>
<dbReference type="AlphaFoldDB" id="A0A922MB95"/>
<protein>
    <recommendedName>
        <fullName evidence="5">GPI inositol-deacylase</fullName>
    </recommendedName>
</protein>
<keyword evidence="2" id="KW-0812">Transmembrane</keyword>
<reference evidence="3" key="1">
    <citation type="journal article" date="2021" name="G3 (Bethesda)">
        <title>Genome and transcriptome analysis of the beet armyworm Spodoptera exigua reveals targets for pest control. .</title>
        <authorList>
            <person name="Simon S."/>
            <person name="Breeschoten T."/>
            <person name="Jansen H.J."/>
            <person name="Dirks R.P."/>
            <person name="Schranz M.E."/>
            <person name="Ros V.I.D."/>
        </authorList>
    </citation>
    <scope>NUCLEOTIDE SEQUENCE</scope>
    <source>
        <strain evidence="3">TB_SE_WUR_2020</strain>
    </source>
</reference>
<dbReference type="GO" id="GO:0005783">
    <property type="term" value="C:endoplasmic reticulum"/>
    <property type="evidence" value="ECO:0007669"/>
    <property type="project" value="TreeGrafter"/>
</dbReference>
<dbReference type="InterPro" id="IPR039529">
    <property type="entry name" value="PGAP1/BST1"/>
</dbReference>
<dbReference type="GO" id="GO:0006888">
    <property type="term" value="P:endoplasmic reticulum to Golgi vesicle-mediated transport"/>
    <property type="evidence" value="ECO:0007669"/>
    <property type="project" value="TreeGrafter"/>
</dbReference>
<dbReference type="Pfam" id="PF24660">
    <property type="entry name" value="PGAP1_3rd"/>
    <property type="match status" value="1"/>
</dbReference>
<feature type="compositionally biased region" description="Polar residues" evidence="1">
    <location>
        <begin position="361"/>
        <end position="387"/>
    </location>
</feature>
<dbReference type="GO" id="GO:0006505">
    <property type="term" value="P:GPI anchor metabolic process"/>
    <property type="evidence" value="ECO:0007669"/>
    <property type="project" value="TreeGrafter"/>
</dbReference>
<evidence type="ECO:0000256" key="2">
    <source>
        <dbReference type="SAM" id="Phobius"/>
    </source>
</evidence>
<sequence length="601" mass="67662">MTYLMIRLVAFPQNRFVAIEAVNLEDKEWIFGCNAKYTYFSYRYCKNAISLSELSRWTGAAADFGKRKLATINLHKIKEAYPDWTHVIVKVSPTRKPIVLNVDINDHASREIKVDLPSEFSFGKFVVVKETEPESLYYELVLKNFNLLHQAYLLHVEPTASCKATQYHVSAELHVPWAPNHETYHYFTISTSWYLRLAQLARNYSPVLVPYAAAVLLLAVRSNIQHLQKHGSCMSLHSALMSESVKPYYALVFCRLGAAFFLSIPFMSFLFESASWENPELRIMWRGGSGLAEKVASGLQKVPMVVSAGLLCAAPLSCGAASLVAGAAFYAFMVGSRVCYMFKKKNRNTNEAETSLIKAEATTQEGQGDGNNETGVTSENTCPSSKGSKNEKHLDVDEDLSNLNFHMMMFSMWLAVTLVNVPVLLTWARNFSYSMVLKPDTSYNTGLIMSACSTCVWQMNGPRKNLRHYESVTALLFSMAVFLLALGPVTLTLVNYGITFMFAVITVQQICDKEDIVPSKSDEKNENVDKPNIENEKEKTYNQNESNEKTQEDKCDENISDKAGETSELEDVTEDCEVCSESRIFNIFKRLGDKMSHTENL</sequence>
<keyword evidence="2" id="KW-0472">Membrane</keyword>
<dbReference type="PANTHER" id="PTHR15495">
    <property type="entry name" value="NEGATIVE REGULATOR OF VESICLE FORMATION-RELATED"/>
    <property type="match status" value="1"/>
</dbReference>
<evidence type="ECO:0000313" key="4">
    <source>
        <dbReference type="Proteomes" id="UP000814243"/>
    </source>
</evidence>
<feature type="compositionally biased region" description="Basic and acidic residues" evidence="1">
    <location>
        <begin position="518"/>
        <end position="565"/>
    </location>
</feature>
<feature type="transmembrane region" description="Helical" evidence="2">
    <location>
        <begin position="248"/>
        <end position="271"/>
    </location>
</feature>
<accession>A0A922MB95</accession>
<proteinExistence type="predicted"/>
<dbReference type="PANTHER" id="PTHR15495:SF7">
    <property type="entry name" value="GPI INOSITOL-DEACYLASE"/>
    <property type="match status" value="1"/>
</dbReference>
<dbReference type="EMBL" id="JACEFF010000655">
    <property type="protein sequence ID" value="KAH9633328.1"/>
    <property type="molecule type" value="Genomic_DNA"/>
</dbReference>
<feature type="region of interest" description="Disordered" evidence="1">
    <location>
        <begin position="359"/>
        <end position="393"/>
    </location>
</feature>
<comment type="caution">
    <text evidence="3">The sequence shown here is derived from an EMBL/GenBank/DDBJ whole genome shotgun (WGS) entry which is preliminary data.</text>
</comment>
<keyword evidence="2" id="KW-1133">Transmembrane helix</keyword>
<name>A0A922MB95_SPOEX</name>
<feature type="region of interest" description="Disordered" evidence="1">
    <location>
        <begin position="518"/>
        <end position="573"/>
    </location>
</feature>
<evidence type="ECO:0008006" key="5">
    <source>
        <dbReference type="Google" id="ProtNLM"/>
    </source>
</evidence>
<feature type="transmembrane region" description="Helical" evidence="2">
    <location>
        <begin position="410"/>
        <end position="429"/>
    </location>
</feature>
<dbReference type="Proteomes" id="UP000814243">
    <property type="component" value="Unassembled WGS sequence"/>
</dbReference>
<gene>
    <name evidence="3" type="ORF">HF086_004042</name>
</gene>
<feature type="transmembrane region" description="Helical" evidence="2">
    <location>
        <begin position="308"/>
        <end position="335"/>
    </location>
</feature>
<organism evidence="3 4">
    <name type="scientific">Spodoptera exigua</name>
    <name type="common">Beet armyworm</name>
    <name type="synonym">Noctua fulgens</name>
    <dbReference type="NCBI Taxonomy" id="7107"/>
    <lineage>
        <taxon>Eukaryota</taxon>
        <taxon>Metazoa</taxon>
        <taxon>Ecdysozoa</taxon>
        <taxon>Arthropoda</taxon>
        <taxon>Hexapoda</taxon>
        <taxon>Insecta</taxon>
        <taxon>Pterygota</taxon>
        <taxon>Neoptera</taxon>
        <taxon>Endopterygota</taxon>
        <taxon>Lepidoptera</taxon>
        <taxon>Glossata</taxon>
        <taxon>Ditrysia</taxon>
        <taxon>Noctuoidea</taxon>
        <taxon>Noctuidae</taxon>
        <taxon>Amphipyrinae</taxon>
        <taxon>Spodoptera</taxon>
    </lineage>
</organism>
<dbReference type="GO" id="GO:0016020">
    <property type="term" value="C:membrane"/>
    <property type="evidence" value="ECO:0007669"/>
    <property type="project" value="GOC"/>
</dbReference>
<feature type="transmembrane region" description="Helical" evidence="2">
    <location>
        <begin position="472"/>
        <end position="505"/>
    </location>
</feature>
<evidence type="ECO:0000313" key="3">
    <source>
        <dbReference type="EMBL" id="KAH9633328.1"/>
    </source>
</evidence>
<evidence type="ECO:0000256" key="1">
    <source>
        <dbReference type="SAM" id="MobiDB-lite"/>
    </source>
</evidence>